<sequence>MASSPISHQNLMKSLAIESMQVRSALVSFATDYSSNQGGDEVVKLGDNVLNEGVEGSSPNQGGDVGVNIGNVVANEGGEDCSPNQVGNKGVDVCDNVVSQGGGASSVIVCP</sequence>
<protein>
    <submittedName>
        <fullName evidence="1">Uncharacterized protein</fullName>
    </submittedName>
</protein>
<dbReference type="EMBL" id="CM042034">
    <property type="protein sequence ID" value="KAI3763366.1"/>
    <property type="molecule type" value="Genomic_DNA"/>
</dbReference>
<keyword evidence="2" id="KW-1185">Reference proteome</keyword>
<accession>A0ACB9EXA5</accession>
<gene>
    <name evidence="1" type="ORF">L1987_53823</name>
</gene>
<reference evidence="2" key="1">
    <citation type="journal article" date="2022" name="Mol. Ecol. Resour.">
        <title>The genomes of chicory, endive, great burdock and yacon provide insights into Asteraceae palaeo-polyploidization history and plant inulin production.</title>
        <authorList>
            <person name="Fan W."/>
            <person name="Wang S."/>
            <person name="Wang H."/>
            <person name="Wang A."/>
            <person name="Jiang F."/>
            <person name="Liu H."/>
            <person name="Zhao H."/>
            <person name="Xu D."/>
            <person name="Zhang Y."/>
        </authorList>
    </citation>
    <scope>NUCLEOTIDE SEQUENCE [LARGE SCALE GENOMIC DNA]</scope>
    <source>
        <strain evidence="2">cv. Yunnan</strain>
    </source>
</reference>
<evidence type="ECO:0000313" key="2">
    <source>
        <dbReference type="Proteomes" id="UP001056120"/>
    </source>
</evidence>
<comment type="caution">
    <text evidence="1">The sequence shown here is derived from an EMBL/GenBank/DDBJ whole genome shotgun (WGS) entry which is preliminary data.</text>
</comment>
<reference evidence="1 2" key="2">
    <citation type="journal article" date="2022" name="Mol. Ecol. Resour.">
        <title>The genomes of chicory, endive, great burdock and yacon provide insights into Asteraceae paleo-polyploidization history and plant inulin production.</title>
        <authorList>
            <person name="Fan W."/>
            <person name="Wang S."/>
            <person name="Wang H."/>
            <person name="Wang A."/>
            <person name="Jiang F."/>
            <person name="Liu H."/>
            <person name="Zhao H."/>
            <person name="Xu D."/>
            <person name="Zhang Y."/>
        </authorList>
    </citation>
    <scope>NUCLEOTIDE SEQUENCE [LARGE SCALE GENOMIC DNA]</scope>
    <source>
        <strain evidence="2">cv. Yunnan</strain>
        <tissue evidence="1">Leaves</tissue>
    </source>
</reference>
<proteinExistence type="predicted"/>
<organism evidence="1 2">
    <name type="scientific">Smallanthus sonchifolius</name>
    <dbReference type="NCBI Taxonomy" id="185202"/>
    <lineage>
        <taxon>Eukaryota</taxon>
        <taxon>Viridiplantae</taxon>
        <taxon>Streptophyta</taxon>
        <taxon>Embryophyta</taxon>
        <taxon>Tracheophyta</taxon>
        <taxon>Spermatophyta</taxon>
        <taxon>Magnoliopsida</taxon>
        <taxon>eudicotyledons</taxon>
        <taxon>Gunneridae</taxon>
        <taxon>Pentapetalae</taxon>
        <taxon>asterids</taxon>
        <taxon>campanulids</taxon>
        <taxon>Asterales</taxon>
        <taxon>Asteraceae</taxon>
        <taxon>Asteroideae</taxon>
        <taxon>Heliantheae alliance</taxon>
        <taxon>Millerieae</taxon>
        <taxon>Smallanthus</taxon>
    </lineage>
</organism>
<evidence type="ECO:0000313" key="1">
    <source>
        <dbReference type="EMBL" id="KAI3763366.1"/>
    </source>
</evidence>
<dbReference type="Proteomes" id="UP001056120">
    <property type="component" value="Linkage Group LG17"/>
</dbReference>
<name>A0ACB9EXA5_9ASTR</name>